<dbReference type="EMBL" id="ML742280">
    <property type="protein sequence ID" value="KAE8146189.1"/>
    <property type="molecule type" value="Genomic_DNA"/>
</dbReference>
<gene>
    <name evidence="1" type="ORF">BDV25DRAFT_162954</name>
</gene>
<sequence length="67" mass="7394">MVSQSSLGGLLGRFREKTGVMNGLISNCGCWRACTGLCSGYLVCIRCVLGLNNTPWMFIVWIFFLAQ</sequence>
<name>A0A5N6TJB7_ASPAV</name>
<reference evidence="1 2" key="1">
    <citation type="submission" date="2019-04" db="EMBL/GenBank/DDBJ databases">
        <title>Friends and foes A comparative genomics study of 23 Aspergillus species from section Flavi.</title>
        <authorList>
            <consortium name="DOE Joint Genome Institute"/>
            <person name="Kjaerbolling I."/>
            <person name="Vesth T."/>
            <person name="Frisvad J.C."/>
            <person name="Nybo J.L."/>
            <person name="Theobald S."/>
            <person name="Kildgaard S."/>
            <person name="Isbrandt T."/>
            <person name="Kuo A."/>
            <person name="Sato A."/>
            <person name="Lyhne E.K."/>
            <person name="Kogle M.E."/>
            <person name="Wiebenga A."/>
            <person name="Kun R.S."/>
            <person name="Lubbers R.J."/>
            <person name="Makela M.R."/>
            <person name="Barry K."/>
            <person name="Chovatia M."/>
            <person name="Clum A."/>
            <person name="Daum C."/>
            <person name="Haridas S."/>
            <person name="He G."/>
            <person name="LaButti K."/>
            <person name="Lipzen A."/>
            <person name="Mondo S."/>
            <person name="Riley R."/>
            <person name="Salamov A."/>
            <person name="Simmons B.A."/>
            <person name="Magnuson J.K."/>
            <person name="Henrissat B."/>
            <person name="Mortensen U.H."/>
            <person name="Larsen T.O."/>
            <person name="Devries R.P."/>
            <person name="Grigoriev I.V."/>
            <person name="Machida M."/>
            <person name="Baker S.E."/>
            <person name="Andersen M.R."/>
        </authorList>
    </citation>
    <scope>NUCLEOTIDE SEQUENCE [LARGE SCALE GENOMIC DNA]</scope>
    <source>
        <strain evidence="1 2">IBT 18842</strain>
    </source>
</reference>
<keyword evidence="2" id="KW-1185">Reference proteome</keyword>
<proteinExistence type="predicted"/>
<protein>
    <submittedName>
        <fullName evidence="1">Uncharacterized protein</fullName>
    </submittedName>
</protein>
<evidence type="ECO:0000313" key="1">
    <source>
        <dbReference type="EMBL" id="KAE8146189.1"/>
    </source>
</evidence>
<dbReference type="AlphaFoldDB" id="A0A5N6TJB7"/>
<accession>A0A5N6TJB7</accession>
<evidence type="ECO:0000313" key="2">
    <source>
        <dbReference type="Proteomes" id="UP000325780"/>
    </source>
</evidence>
<organism evidence="1 2">
    <name type="scientific">Aspergillus avenaceus</name>
    <dbReference type="NCBI Taxonomy" id="36643"/>
    <lineage>
        <taxon>Eukaryota</taxon>
        <taxon>Fungi</taxon>
        <taxon>Dikarya</taxon>
        <taxon>Ascomycota</taxon>
        <taxon>Pezizomycotina</taxon>
        <taxon>Eurotiomycetes</taxon>
        <taxon>Eurotiomycetidae</taxon>
        <taxon>Eurotiales</taxon>
        <taxon>Aspergillaceae</taxon>
        <taxon>Aspergillus</taxon>
        <taxon>Aspergillus subgen. Circumdati</taxon>
    </lineage>
</organism>
<dbReference type="Proteomes" id="UP000325780">
    <property type="component" value="Unassembled WGS sequence"/>
</dbReference>